<evidence type="ECO:0000313" key="2">
    <source>
        <dbReference type="EMBL" id="MBZ1349403.1"/>
    </source>
</evidence>
<evidence type="ECO:0000256" key="1">
    <source>
        <dbReference type="SAM" id="MobiDB-lite"/>
    </source>
</evidence>
<accession>A0A953N892</accession>
<dbReference type="EMBL" id="JAHXRI010000001">
    <property type="protein sequence ID" value="MBZ1349403.1"/>
    <property type="molecule type" value="Genomic_DNA"/>
</dbReference>
<protein>
    <submittedName>
        <fullName evidence="2">Uncharacterized protein</fullName>
    </submittedName>
</protein>
<dbReference type="AlphaFoldDB" id="A0A953N892"/>
<comment type="caution">
    <text evidence="2">The sequence shown here is derived from an EMBL/GenBank/DDBJ whole genome shotgun (WGS) entry which is preliminary data.</text>
</comment>
<dbReference type="Proteomes" id="UP000739565">
    <property type="component" value="Unassembled WGS sequence"/>
</dbReference>
<feature type="compositionally biased region" description="Polar residues" evidence="1">
    <location>
        <begin position="1"/>
        <end position="10"/>
    </location>
</feature>
<proteinExistence type="predicted"/>
<dbReference type="RefSeq" id="WP_259659804.1">
    <property type="nucleotide sequence ID" value="NZ_JAHXRI010000001.1"/>
</dbReference>
<gene>
    <name evidence="2" type="ORF">KZZ10_01980</name>
</gene>
<feature type="region of interest" description="Disordered" evidence="1">
    <location>
        <begin position="1"/>
        <end position="24"/>
    </location>
</feature>
<keyword evidence="3" id="KW-1185">Reference proteome</keyword>
<organism evidence="2 3">
    <name type="scientific">Zwartia hollandica</name>
    <dbReference type="NCBI Taxonomy" id="324606"/>
    <lineage>
        <taxon>Bacteria</taxon>
        <taxon>Pseudomonadati</taxon>
        <taxon>Pseudomonadota</taxon>
        <taxon>Betaproteobacteria</taxon>
        <taxon>Burkholderiales</taxon>
        <taxon>Alcaligenaceae</taxon>
        <taxon>Zwartia</taxon>
    </lineage>
</organism>
<name>A0A953N892_9BURK</name>
<sequence length="247" mass="27086">MLTMPSQQALPNRKISKSPANGAPRWRTDYFGTVGGGKVTQDPQAFLIEMPINDTILPHFHVVDQFQVFVSGAGKVGRSDVLLPLTIHYADRFTGYGPIDAGPQGYSYFTLRANTDSGPVYLHQPGYKEKLQPSKKRHFSAHAAISTEAVLANRETVTSERINEKTTEYTDGVDAKLFRAGKNMSIVCDDPAQTGGQYFLIVNGNLTHAGQQLAKWSVMFVHPTDAPLSVQSGPEGCELLMLQFGKQ</sequence>
<evidence type="ECO:0000313" key="3">
    <source>
        <dbReference type="Proteomes" id="UP000739565"/>
    </source>
</evidence>
<reference evidence="2" key="1">
    <citation type="submission" date="2021-07" db="EMBL/GenBank/DDBJ databases">
        <title>New genus and species of the family Alcaligenaceae.</title>
        <authorList>
            <person name="Hahn M.W."/>
        </authorList>
    </citation>
    <scope>NUCLEOTIDE SEQUENCE</scope>
    <source>
        <strain evidence="2">LF4-65</strain>
    </source>
</reference>